<feature type="compositionally biased region" description="Low complexity" evidence="5">
    <location>
        <begin position="174"/>
        <end position="194"/>
    </location>
</feature>
<evidence type="ECO:0000313" key="7">
    <source>
        <dbReference type="EMBL" id="PHH73742.1"/>
    </source>
</evidence>
<proteinExistence type="predicted"/>
<dbReference type="Pfam" id="PF02891">
    <property type="entry name" value="zf-MIZ"/>
    <property type="match status" value="1"/>
</dbReference>
<dbReference type="InterPro" id="IPR013083">
    <property type="entry name" value="Znf_RING/FYVE/PHD"/>
</dbReference>
<organism evidence="7 8">
    <name type="scientific">Ophiocordyceps australis</name>
    <dbReference type="NCBI Taxonomy" id="1399860"/>
    <lineage>
        <taxon>Eukaryota</taxon>
        <taxon>Fungi</taxon>
        <taxon>Dikarya</taxon>
        <taxon>Ascomycota</taxon>
        <taxon>Pezizomycotina</taxon>
        <taxon>Sordariomycetes</taxon>
        <taxon>Hypocreomycetidae</taxon>
        <taxon>Hypocreales</taxon>
        <taxon>Ophiocordycipitaceae</taxon>
        <taxon>Ophiocordyceps</taxon>
    </lineage>
</organism>
<sequence>MAMSNETSYAFLGLQRPAWMLAATPCTTATAEKPNRARPGAPPRPSDATPSPPGSSQSQPQPHPPKWATNAPIKPPGSHLSPRRPTVAMTAAADASRDTGADGPPGASTANFAPSQDTRIIAHAQHPLPPSQERQKMPAPHEPSILPSPALTSEPSPAASTPNFTESAAHAEGPAALSHHSLASPAASLNPTPLQSAQACHTSTQTPPTGPNEPSHDSSAHSVPQPEPGGTIHAVVTALAPSTAPPAAASPALILNPPRSASGAKRLSSQSAAPGPVQDEGAMDPRPQKRLRTVATPQTPHTVSPVATDSPQPLVHYLQGFEAQLKAALPTAAGNSPIMMRYTLLLEAFQKNDTFFIILHQIFCLWLLDKNFAYPLINVPRPLSDSALRILSSALNCNADLYMVNTTRWFASWPLPAKIYPGAQIRQMAAKVFQQIDHFIPAFVHKWQPVAQETRNRGFPMLVGEMKEQLMCPSPTMHSIFFSSTRRAIGYTDDQPIALMLQRIFLLDQGNESQPRTDPVALSYLRQGVVHQYSSLVMGSLTGQTQLSHTVSHHTHHTMSEHAPSAYYPGQPQIQLPVLMNNVAASTTVFSNSPHGVNAFGANAGFRPMRGQGHIACPAPAYSTPMANSGNMLTPSLPDGFVASSPAGYVQGGAHAAAYSMPPQTATQSLQGQRLIQTAPPPQVSDTRQSRLTRPMGNQQGAFFAQGQQQLVPLAQRPVQTWPSGPQQPPVARQSSQMGRGQHPVAQPSRNLPPTNEWESVSVGLHLLHLRSPTRAPLGPSSHNDDKRFYQYVTHFAVEPRVMAARPGLRFASFSVSEEEKAKLVMTTKSNGLPMALYSCKSLRYRLRMCKYDRDACEAKTGDWVTRPCAWPTCLFLTFNDQMIQPRRGQHFGRDLPIELSDLVCVGENTLKVSMPDEAANHVKDQLYWMAVEVVTFDDHDGVRLAVEMNEHTTIAETKQDVERRLTAGNSDDVVVQNNSLCVSITDPFSFDMIETPVRGVDCKHLECFDLENWLQTRPQKQSKTGNEPCTVDCWKCPICGLDARPVSLRVNDFLIDVRRNIKDNKSVCVKKIEIVADGSWKAIEEDDDDETEDETPLMNNLGPRRKEASSRTDSTPTVKRALRTVIVLDDDDDDG</sequence>
<evidence type="ECO:0000313" key="8">
    <source>
        <dbReference type="Proteomes" id="UP000224854"/>
    </source>
</evidence>
<feature type="compositionally biased region" description="Acidic residues" evidence="5">
    <location>
        <begin position="1086"/>
        <end position="1096"/>
    </location>
</feature>
<keyword evidence="8" id="KW-1185">Reference proteome</keyword>
<dbReference type="Gene3D" id="3.30.40.10">
    <property type="entry name" value="Zinc/RING finger domain, C3HC4 (zinc finger)"/>
    <property type="match status" value="1"/>
</dbReference>
<dbReference type="PANTHER" id="PTHR10782">
    <property type="entry name" value="ZINC FINGER MIZ DOMAIN-CONTAINING PROTEIN"/>
    <property type="match status" value="1"/>
</dbReference>
<evidence type="ECO:0000256" key="2">
    <source>
        <dbReference type="ARBA" id="ARBA00022771"/>
    </source>
</evidence>
<dbReference type="AlphaFoldDB" id="A0A2C5Z252"/>
<feature type="compositionally biased region" description="Polar residues" evidence="5">
    <location>
        <begin position="150"/>
        <end position="166"/>
    </location>
</feature>
<feature type="region of interest" description="Disordered" evidence="5">
    <location>
        <begin position="243"/>
        <end position="288"/>
    </location>
</feature>
<dbReference type="GO" id="GO:0000785">
    <property type="term" value="C:chromatin"/>
    <property type="evidence" value="ECO:0007669"/>
    <property type="project" value="TreeGrafter"/>
</dbReference>
<protein>
    <recommendedName>
        <fullName evidence="6">SP-RING-type domain-containing protein</fullName>
    </recommendedName>
</protein>
<dbReference type="PANTHER" id="PTHR10782:SF4">
    <property type="entry name" value="TONALLI, ISOFORM E"/>
    <property type="match status" value="1"/>
</dbReference>
<accession>A0A2C5Z252</accession>
<feature type="region of interest" description="Disordered" evidence="5">
    <location>
        <begin position="25"/>
        <end position="230"/>
    </location>
</feature>
<dbReference type="CDD" id="cd16650">
    <property type="entry name" value="SP-RING_PIAS-like"/>
    <property type="match status" value="1"/>
</dbReference>
<evidence type="ECO:0000256" key="5">
    <source>
        <dbReference type="SAM" id="MobiDB-lite"/>
    </source>
</evidence>
<evidence type="ECO:0000259" key="6">
    <source>
        <dbReference type="PROSITE" id="PS51044"/>
    </source>
</evidence>
<dbReference type="InterPro" id="IPR004181">
    <property type="entry name" value="Znf_MIZ"/>
</dbReference>
<evidence type="ECO:0000256" key="3">
    <source>
        <dbReference type="ARBA" id="ARBA00022833"/>
    </source>
</evidence>
<feature type="region of interest" description="Disordered" evidence="5">
    <location>
        <begin position="720"/>
        <end position="755"/>
    </location>
</feature>
<reference evidence="7 8" key="1">
    <citation type="submission" date="2017-06" db="EMBL/GenBank/DDBJ databases">
        <title>Ant-infecting Ophiocordyceps genomes reveal a high diversity of potential behavioral manipulation genes and a possible major role for enterotoxins.</title>
        <authorList>
            <person name="De Bekker C."/>
            <person name="Evans H.C."/>
            <person name="Brachmann A."/>
            <person name="Hughes D.P."/>
        </authorList>
    </citation>
    <scope>NUCLEOTIDE SEQUENCE [LARGE SCALE GENOMIC DNA]</scope>
    <source>
        <strain evidence="7 8">1348a</strain>
    </source>
</reference>
<feature type="compositionally biased region" description="Low complexity" evidence="5">
    <location>
        <begin position="243"/>
        <end position="253"/>
    </location>
</feature>
<evidence type="ECO:0000256" key="4">
    <source>
        <dbReference type="PROSITE-ProRule" id="PRU00452"/>
    </source>
</evidence>
<dbReference type="GO" id="GO:0061665">
    <property type="term" value="F:SUMO ligase activity"/>
    <property type="evidence" value="ECO:0007669"/>
    <property type="project" value="TreeGrafter"/>
</dbReference>
<dbReference type="EMBL" id="NJEU01000481">
    <property type="protein sequence ID" value="PHH73742.1"/>
    <property type="molecule type" value="Genomic_DNA"/>
</dbReference>
<dbReference type="Proteomes" id="UP000224854">
    <property type="component" value="Unassembled WGS sequence"/>
</dbReference>
<dbReference type="GO" id="GO:0016925">
    <property type="term" value="P:protein sumoylation"/>
    <property type="evidence" value="ECO:0007669"/>
    <property type="project" value="TreeGrafter"/>
</dbReference>
<evidence type="ECO:0000256" key="1">
    <source>
        <dbReference type="ARBA" id="ARBA00022723"/>
    </source>
</evidence>
<name>A0A2C5Z252_9HYPO</name>
<feature type="compositionally biased region" description="Polar residues" evidence="5">
    <location>
        <begin position="108"/>
        <end position="118"/>
    </location>
</feature>
<feature type="region of interest" description="Disordered" evidence="5">
    <location>
        <begin position="1086"/>
        <end position="1118"/>
    </location>
</feature>
<gene>
    <name evidence="7" type="ORF">CDD82_5300</name>
</gene>
<dbReference type="PROSITE" id="PS51044">
    <property type="entry name" value="ZF_SP_RING"/>
    <property type="match status" value="1"/>
</dbReference>
<feature type="compositionally biased region" description="Pro residues" evidence="5">
    <location>
        <begin position="40"/>
        <end position="53"/>
    </location>
</feature>
<keyword evidence="1" id="KW-0479">Metal-binding</keyword>
<comment type="caution">
    <text evidence="7">The sequence shown here is derived from an EMBL/GenBank/DDBJ whole genome shotgun (WGS) entry which is preliminary data.</text>
</comment>
<dbReference type="GO" id="GO:0008270">
    <property type="term" value="F:zinc ion binding"/>
    <property type="evidence" value="ECO:0007669"/>
    <property type="project" value="UniProtKB-KW"/>
</dbReference>
<feature type="compositionally biased region" description="Polar residues" evidence="5">
    <location>
        <begin position="195"/>
        <end position="207"/>
    </location>
</feature>
<keyword evidence="3" id="KW-0862">Zinc</keyword>
<dbReference type="OrthoDB" id="27975at2759"/>
<feature type="domain" description="SP-RING-type" evidence="6">
    <location>
        <begin position="971"/>
        <end position="1064"/>
    </location>
</feature>
<keyword evidence="2 4" id="KW-0863">Zinc-finger</keyword>